<name>A0AC35FYZ7_9BILA</name>
<evidence type="ECO:0000313" key="2">
    <source>
        <dbReference type="WBParaSite" id="PS1159_v2.g222.t1"/>
    </source>
</evidence>
<evidence type="ECO:0000313" key="1">
    <source>
        <dbReference type="Proteomes" id="UP000887580"/>
    </source>
</evidence>
<organism evidence="1 2">
    <name type="scientific">Panagrolaimus sp. PS1159</name>
    <dbReference type="NCBI Taxonomy" id="55785"/>
    <lineage>
        <taxon>Eukaryota</taxon>
        <taxon>Metazoa</taxon>
        <taxon>Ecdysozoa</taxon>
        <taxon>Nematoda</taxon>
        <taxon>Chromadorea</taxon>
        <taxon>Rhabditida</taxon>
        <taxon>Tylenchina</taxon>
        <taxon>Panagrolaimomorpha</taxon>
        <taxon>Panagrolaimoidea</taxon>
        <taxon>Panagrolaimidae</taxon>
        <taxon>Panagrolaimus</taxon>
    </lineage>
</organism>
<proteinExistence type="predicted"/>
<accession>A0AC35FYZ7</accession>
<sequence length="322" mass="35957">MQRLLFLFCFIQINFAFDDAQTLDPHIPTQSPHQAPTSDSCVGQCAFQFIDELSKDLGPGKAAGLLNLNYNDFLTSFSNRTFFETFCKLYHGFQFCYTKCSPGYMQELLQRSAEIIDHFCVYNYQAIQQKFPCLSQIDKEVSRQCLKGCTSQHEAVLSLLQNFKQLALNGDSSQAEAYLSQSCEYVICTLHCDVPAIAHKCDFDTADLVINLTRKSFASMERLALDTGAVSKWPTMCSDIKTYRLPKPGDIKDQPLPPTSIDEISASEPVHQARAAAAAAAATSMEPMIENTTVIQKPQANSGNSNWNSFILFLVLVLFFVN</sequence>
<reference evidence="2" key="1">
    <citation type="submission" date="2022-11" db="UniProtKB">
        <authorList>
            <consortium name="WormBaseParasite"/>
        </authorList>
    </citation>
    <scope>IDENTIFICATION</scope>
</reference>
<dbReference type="Proteomes" id="UP000887580">
    <property type="component" value="Unplaced"/>
</dbReference>
<protein>
    <submittedName>
        <fullName evidence="2">Chondroitin proteoglycan 4 domain-containing protein</fullName>
    </submittedName>
</protein>
<dbReference type="WBParaSite" id="PS1159_v2.g222.t1">
    <property type="protein sequence ID" value="PS1159_v2.g222.t1"/>
    <property type="gene ID" value="PS1159_v2.g222"/>
</dbReference>